<comment type="caution">
    <text evidence="2">The sequence shown here is derived from an EMBL/GenBank/DDBJ whole genome shotgun (WGS) entry which is preliminary data.</text>
</comment>
<reference evidence="2 3" key="1">
    <citation type="journal article" date="2013" name="PLoS ONE">
        <title>Predicting the Proteins of Angomonas deanei, Strigomonas culicis and Their Respective Endosymbionts Reveals New Aspects of the Trypanosomatidae Family.</title>
        <authorList>
            <person name="Motta M.C."/>
            <person name="Martins A.C."/>
            <person name="de Souza S.S."/>
            <person name="Catta-Preta C.M."/>
            <person name="Silva R."/>
            <person name="Klein C.C."/>
            <person name="de Almeida L.G."/>
            <person name="de Lima Cunha O."/>
            <person name="Ciapina L.P."/>
            <person name="Brocchi M."/>
            <person name="Colabardini A.C."/>
            <person name="de Araujo Lima B."/>
            <person name="Machado C.R."/>
            <person name="de Almeida Soares C.M."/>
            <person name="Probst C.M."/>
            <person name="de Menezes C.B."/>
            <person name="Thompson C.E."/>
            <person name="Bartholomeu D.C."/>
            <person name="Gradia D.F."/>
            <person name="Pavoni D.P."/>
            <person name="Grisard E.C."/>
            <person name="Fantinatti-Garboggini F."/>
            <person name="Marchini F.K."/>
            <person name="Rodrigues-Luiz G.F."/>
            <person name="Wagner G."/>
            <person name="Goldman G.H."/>
            <person name="Fietto J.L."/>
            <person name="Elias M.C."/>
            <person name="Goldman M.H."/>
            <person name="Sagot M.F."/>
            <person name="Pereira M."/>
            <person name="Stoco P.H."/>
            <person name="de Mendonca-Neto R.P."/>
            <person name="Teixeira S.M."/>
            <person name="Maciel T.E."/>
            <person name="de Oliveira Mendes T.A."/>
            <person name="Urmenyi T.P."/>
            <person name="de Souza W."/>
            <person name="Schenkman S."/>
            <person name="de Vasconcelos A.T."/>
        </authorList>
    </citation>
    <scope>NUCLEOTIDE SEQUENCE [LARGE SCALE GENOMIC DNA]</scope>
</reference>
<proteinExistence type="predicted"/>
<dbReference type="EMBL" id="ATMH01003366">
    <property type="protein sequence ID" value="EPY31616.1"/>
    <property type="molecule type" value="Genomic_DNA"/>
</dbReference>
<dbReference type="OrthoDB" id="407558at2759"/>
<dbReference type="PROSITE" id="PS50072">
    <property type="entry name" value="CSA_PPIASE_2"/>
    <property type="match status" value="1"/>
</dbReference>
<dbReference type="InterPro" id="IPR029000">
    <property type="entry name" value="Cyclophilin-like_dom_sf"/>
</dbReference>
<protein>
    <submittedName>
        <fullName evidence="2">Peptidylprolyl isomerase</fullName>
    </submittedName>
</protein>
<dbReference type="Pfam" id="PF00160">
    <property type="entry name" value="Pro_isomerase"/>
    <property type="match status" value="1"/>
</dbReference>
<keyword evidence="2" id="KW-0413">Isomerase</keyword>
<evidence type="ECO:0000313" key="2">
    <source>
        <dbReference type="EMBL" id="EPY31616.1"/>
    </source>
</evidence>
<dbReference type="AlphaFoldDB" id="S9VX92"/>
<sequence length="143" mass="15457">MQICAPSNLEKNKVKTATFKNCPFKRLTKIGLQIGESSGTPNKVTASAEVEAEVGKAPHAYGTLSLCRSVSSFEPSHFFICLTNDPSELDFLNKKYVVFGQLVEGLETVGNLRNSLLPYVGENGVLVSDCPITIADITQTGEM</sequence>
<dbReference type="Proteomes" id="UP000015354">
    <property type="component" value="Unassembled WGS sequence"/>
</dbReference>
<keyword evidence="3" id="KW-1185">Reference proteome</keyword>
<gene>
    <name evidence="2" type="ORF">STCU_03366</name>
</gene>
<feature type="domain" description="PPIase cyclophilin-type" evidence="1">
    <location>
        <begin position="1"/>
        <end position="142"/>
    </location>
</feature>
<dbReference type="SUPFAM" id="SSF50891">
    <property type="entry name" value="Cyclophilin-like"/>
    <property type="match status" value="1"/>
</dbReference>
<evidence type="ECO:0000259" key="1">
    <source>
        <dbReference type="PROSITE" id="PS50072"/>
    </source>
</evidence>
<organism evidence="2 3">
    <name type="scientific">Strigomonas culicis</name>
    <dbReference type="NCBI Taxonomy" id="28005"/>
    <lineage>
        <taxon>Eukaryota</taxon>
        <taxon>Discoba</taxon>
        <taxon>Euglenozoa</taxon>
        <taxon>Kinetoplastea</taxon>
        <taxon>Metakinetoplastina</taxon>
        <taxon>Trypanosomatida</taxon>
        <taxon>Trypanosomatidae</taxon>
        <taxon>Strigomonadinae</taxon>
        <taxon>Strigomonas</taxon>
    </lineage>
</organism>
<dbReference type="InterPro" id="IPR002130">
    <property type="entry name" value="Cyclophilin-type_PPIase_dom"/>
</dbReference>
<evidence type="ECO:0000313" key="3">
    <source>
        <dbReference type="Proteomes" id="UP000015354"/>
    </source>
</evidence>
<accession>S9VX92</accession>
<name>S9VX92_9TRYP</name>
<dbReference type="Gene3D" id="2.40.100.10">
    <property type="entry name" value="Cyclophilin-like"/>
    <property type="match status" value="1"/>
</dbReference>
<dbReference type="GO" id="GO:0003755">
    <property type="term" value="F:peptidyl-prolyl cis-trans isomerase activity"/>
    <property type="evidence" value="ECO:0007669"/>
    <property type="project" value="InterPro"/>
</dbReference>